<feature type="transmembrane region" description="Helical" evidence="7">
    <location>
        <begin position="67"/>
        <end position="88"/>
    </location>
</feature>
<feature type="domain" description="EamA" evidence="8">
    <location>
        <begin position="9"/>
        <end position="140"/>
    </location>
</feature>
<feature type="transmembrane region" description="Helical" evidence="7">
    <location>
        <begin position="35"/>
        <end position="55"/>
    </location>
</feature>
<comment type="subcellular location">
    <subcellularLocation>
        <location evidence="1">Cell membrane</location>
        <topology evidence="1">Multi-pass membrane protein</topology>
    </subcellularLocation>
</comment>
<feature type="transmembrane region" description="Helical" evidence="7">
    <location>
        <begin position="100"/>
        <end position="118"/>
    </location>
</feature>
<evidence type="ECO:0000256" key="7">
    <source>
        <dbReference type="SAM" id="Phobius"/>
    </source>
</evidence>
<evidence type="ECO:0000313" key="9">
    <source>
        <dbReference type="EMBL" id="QDX92142.1"/>
    </source>
</evidence>
<feature type="domain" description="EamA" evidence="8">
    <location>
        <begin position="152"/>
        <end position="289"/>
    </location>
</feature>
<dbReference type="InterPro" id="IPR050638">
    <property type="entry name" value="AA-Vitamin_Transporters"/>
</dbReference>
<keyword evidence="4 7" id="KW-0812">Transmembrane</keyword>
<evidence type="ECO:0000256" key="3">
    <source>
        <dbReference type="ARBA" id="ARBA00022475"/>
    </source>
</evidence>
<dbReference type="PANTHER" id="PTHR32322">
    <property type="entry name" value="INNER MEMBRANE TRANSPORTER"/>
    <property type="match status" value="1"/>
</dbReference>
<evidence type="ECO:0000256" key="6">
    <source>
        <dbReference type="ARBA" id="ARBA00023136"/>
    </source>
</evidence>
<protein>
    <submittedName>
        <fullName evidence="9">DMT family transporter</fullName>
    </submittedName>
</protein>
<evidence type="ECO:0000256" key="5">
    <source>
        <dbReference type="ARBA" id="ARBA00022989"/>
    </source>
</evidence>
<organism evidence="9 10">
    <name type="scientific">Brevibacillus laterosporus</name>
    <name type="common">Bacillus laterosporus</name>
    <dbReference type="NCBI Taxonomy" id="1465"/>
    <lineage>
        <taxon>Bacteria</taxon>
        <taxon>Bacillati</taxon>
        <taxon>Bacillota</taxon>
        <taxon>Bacilli</taxon>
        <taxon>Bacillales</taxon>
        <taxon>Paenibacillaceae</taxon>
        <taxon>Brevibacillus</taxon>
    </lineage>
</organism>
<evidence type="ECO:0000256" key="4">
    <source>
        <dbReference type="ARBA" id="ARBA00022692"/>
    </source>
</evidence>
<keyword evidence="3" id="KW-1003">Cell membrane</keyword>
<keyword evidence="10" id="KW-1185">Reference proteome</keyword>
<dbReference type="Gene3D" id="1.10.3730.20">
    <property type="match status" value="1"/>
</dbReference>
<evidence type="ECO:0000313" key="10">
    <source>
        <dbReference type="Proteomes" id="UP000319432"/>
    </source>
</evidence>
<keyword evidence="5 7" id="KW-1133">Transmembrane helix</keyword>
<dbReference type="InterPro" id="IPR037185">
    <property type="entry name" value="EmrE-like"/>
</dbReference>
<feature type="transmembrane region" description="Helical" evidence="7">
    <location>
        <begin position="148"/>
        <end position="172"/>
    </location>
</feature>
<sequence>MGKKDSYIYVILISVVCIWGLNVVMVKYLSFFPPVLIAAIRMLIAAIVLTPILFIKKREKRKLSVKQWLFILAIGSSSIALHQILLAWGLQHSTAGSSSLILALNPLATTLLAAMFLSEKLTIRKSMGILLGFAGVIIAVTSKGNGQLAFGLGEIIIFGSMLMYVAGGLFVRKAKSTGLPVWELTAYSQWIGALILGVLTIGMYPTNIFQQLDTSVFTWFVILCSGGISSGLGSLGWNYGIQKIGASQTSIFLNGMPIASLLFAAWLIDEPLTYLAIVALVCTIAGVYLGATKSRTVKVSVPN</sequence>
<feature type="transmembrane region" description="Helical" evidence="7">
    <location>
        <begin position="125"/>
        <end position="142"/>
    </location>
</feature>
<keyword evidence="6 7" id="KW-0472">Membrane</keyword>
<dbReference type="Proteomes" id="UP000319432">
    <property type="component" value="Chromosome"/>
</dbReference>
<evidence type="ECO:0000256" key="1">
    <source>
        <dbReference type="ARBA" id="ARBA00004651"/>
    </source>
</evidence>
<reference evidence="9 10" key="1">
    <citation type="submission" date="2018-11" db="EMBL/GenBank/DDBJ databases">
        <title>Phylogenetic determinants of toxin gene distribution in genomes of Brevibacillus laterosporus.</title>
        <authorList>
            <person name="Glare T.R."/>
            <person name="Durrant A."/>
            <person name="Berry C."/>
            <person name="Palma L."/>
            <person name="Ormskirk M."/>
            <person name="Cox M.O."/>
        </authorList>
    </citation>
    <scope>NUCLEOTIDE SEQUENCE [LARGE SCALE GENOMIC DNA]</scope>
    <source>
        <strain evidence="9 10">1821L</strain>
    </source>
</reference>
<dbReference type="AlphaFoldDB" id="A0A518V576"/>
<dbReference type="GO" id="GO:0005886">
    <property type="term" value="C:plasma membrane"/>
    <property type="evidence" value="ECO:0007669"/>
    <property type="project" value="UniProtKB-SubCell"/>
</dbReference>
<name>A0A518V576_BRELA</name>
<dbReference type="InterPro" id="IPR000620">
    <property type="entry name" value="EamA_dom"/>
</dbReference>
<evidence type="ECO:0000259" key="8">
    <source>
        <dbReference type="Pfam" id="PF00892"/>
    </source>
</evidence>
<feature type="transmembrane region" description="Helical" evidence="7">
    <location>
        <begin position="274"/>
        <end position="291"/>
    </location>
</feature>
<feature type="transmembrane region" description="Helical" evidence="7">
    <location>
        <begin position="216"/>
        <end position="239"/>
    </location>
</feature>
<feature type="transmembrane region" description="Helical" evidence="7">
    <location>
        <begin position="7"/>
        <end position="29"/>
    </location>
</feature>
<gene>
    <name evidence="9" type="ORF">EEL30_07020</name>
</gene>
<proteinExistence type="inferred from homology"/>
<comment type="similarity">
    <text evidence="2">Belongs to the EamA transporter family.</text>
</comment>
<dbReference type="Pfam" id="PF00892">
    <property type="entry name" value="EamA"/>
    <property type="match status" value="2"/>
</dbReference>
<dbReference type="PANTHER" id="PTHR32322:SF18">
    <property type="entry name" value="S-ADENOSYLMETHIONINE_S-ADENOSYLHOMOCYSTEINE TRANSPORTER"/>
    <property type="match status" value="1"/>
</dbReference>
<dbReference type="OrthoDB" id="9805239at2"/>
<dbReference type="EMBL" id="CP033464">
    <property type="protein sequence ID" value="QDX92142.1"/>
    <property type="molecule type" value="Genomic_DNA"/>
</dbReference>
<dbReference type="SUPFAM" id="SSF103481">
    <property type="entry name" value="Multidrug resistance efflux transporter EmrE"/>
    <property type="match status" value="2"/>
</dbReference>
<feature type="transmembrane region" description="Helical" evidence="7">
    <location>
        <begin position="251"/>
        <end position="268"/>
    </location>
</feature>
<accession>A0A518V576</accession>
<evidence type="ECO:0000256" key="2">
    <source>
        <dbReference type="ARBA" id="ARBA00007362"/>
    </source>
</evidence>
<feature type="transmembrane region" description="Helical" evidence="7">
    <location>
        <begin position="184"/>
        <end position="204"/>
    </location>
</feature>